<dbReference type="InterPro" id="IPR017850">
    <property type="entry name" value="Alkaline_phosphatase_core_sf"/>
</dbReference>
<comment type="caution">
    <text evidence="8">The sequence shown here is derived from an EMBL/GenBank/DDBJ whole genome shotgun (WGS) entry which is preliminary data.</text>
</comment>
<dbReference type="SUPFAM" id="SSF53649">
    <property type="entry name" value="Alkaline phosphatase-like"/>
    <property type="match status" value="1"/>
</dbReference>
<proteinExistence type="inferred from homology"/>
<comment type="cofactor">
    <cofactor evidence="1">
        <name>Ca(2+)</name>
        <dbReference type="ChEBI" id="CHEBI:29108"/>
    </cofactor>
</comment>
<comment type="similarity">
    <text evidence="2">Belongs to the sulfatase family.</text>
</comment>
<keyword evidence="3" id="KW-0479">Metal-binding</keyword>
<reference evidence="8" key="2">
    <citation type="submission" date="2021-01" db="EMBL/GenBank/DDBJ databases">
        <authorList>
            <person name="Schikora-Tamarit M.A."/>
        </authorList>
    </citation>
    <scope>NUCLEOTIDE SEQUENCE</scope>
    <source>
        <strain evidence="8">NCAIM Y.01608</strain>
    </source>
</reference>
<dbReference type="Gene3D" id="3.40.720.10">
    <property type="entry name" value="Alkaline Phosphatase, subunit A"/>
    <property type="match status" value="1"/>
</dbReference>
<feature type="domain" description="Sulfatase N-terminal" evidence="7">
    <location>
        <begin position="8"/>
        <end position="328"/>
    </location>
</feature>
<evidence type="ECO:0000256" key="4">
    <source>
        <dbReference type="ARBA" id="ARBA00022729"/>
    </source>
</evidence>
<dbReference type="GO" id="GO:0004065">
    <property type="term" value="F:arylsulfatase activity"/>
    <property type="evidence" value="ECO:0007669"/>
    <property type="project" value="TreeGrafter"/>
</dbReference>
<keyword evidence="4" id="KW-0732">Signal</keyword>
<evidence type="ECO:0000256" key="2">
    <source>
        <dbReference type="ARBA" id="ARBA00008779"/>
    </source>
</evidence>
<accession>A0A9P8TDF3</accession>
<dbReference type="PANTHER" id="PTHR42693">
    <property type="entry name" value="ARYLSULFATASE FAMILY MEMBER"/>
    <property type="match status" value="1"/>
</dbReference>
<dbReference type="GO" id="GO:0019637">
    <property type="term" value="P:organophosphate metabolic process"/>
    <property type="evidence" value="ECO:0007669"/>
    <property type="project" value="UniProtKB-ARBA"/>
</dbReference>
<dbReference type="Proteomes" id="UP000788993">
    <property type="component" value="Unassembled WGS sequence"/>
</dbReference>
<evidence type="ECO:0000256" key="6">
    <source>
        <dbReference type="ARBA" id="ARBA00022837"/>
    </source>
</evidence>
<dbReference type="AlphaFoldDB" id="A0A9P8TDF3"/>
<keyword evidence="5" id="KW-0378">Hydrolase</keyword>
<protein>
    <recommendedName>
        <fullName evidence="7">Sulfatase N-terminal domain-containing protein</fullName>
    </recommendedName>
</protein>
<name>A0A9P8TDF3_9ASCO</name>
<evidence type="ECO:0000256" key="5">
    <source>
        <dbReference type="ARBA" id="ARBA00022801"/>
    </source>
</evidence>
<keyword evidence="6" id="KW-0106">Calcium</keyword>
<evidence type="ECO:0000313" key="8">
    <source>
        <dbReference type="EMBL" id="KAH3675408.1"/>
    </source>
</evidence>
<sequence>MSKDPKRPNIVLILADNLGFGELGCYGGGVLRGAPTPNIDHLATQGLLCTNFNVESDCVPTRSALMSGRHPIRTGCRQSVPAGFPQGLQRWEKTLPEILAQGGYKSAHHGKWHLGDVPGRYPSDRGFDEWYGIPRTTDETQFTSSVGFDPSVCTTPYVMEGRAGEESKEVCVYDLEERRVIDEKLVNKSIDFMTRMKDQEQPFFLYHPLVHLHFPTLPHKDFAGITNNGDFADSMVEMDHRVGQLVKFIDDSGLGENTFLIFASDNGPEFRPPYRGTAGFYRGTYHTAMEGSLRVPCIFRWPGNIPENVRTNEIIHVTDLFSTIIGIGGHKVPDDRPIDGVDQIEFLLNPVGQKSKREGFLFYIKEDLKAIKWRDWKLHLWWEPEVNEGKGKLESPYLFNIMRDPKEETDVLPYNTWVLQPLFKLRDDFLKSMKQFPAPPDPMKEL</sequence>
<gene>
    <name evidence="8" type="ORF">OGATHE_001748</name>
</gene>
<dbReference type="PANTHER" id="PTHR42693:SF42">
    <property type="entry name" value="ARYLSULFATASE G"/>
    <property type="match status" value="1"/>
</dbReference>
<dbReference type="InterPro" id="IPR050738">
    <property type="entry name" value="Sulfatase"/>
</dbReference>
<dbReference type="CDD" id="cd16142">
    <property type="entry name" value="ARS_like"/>
    <property type="match status" value="1"/>
</dbReference>
<dbReference type="InterPro" id="IPR000917">
    <property type="entry name" value="Sulfatase_N"/>
</dbReference>
<evidence type="ECO:0000256" key="3">
    <source>
        <dbReference type="ARBA" id="ARBA00022723"/>
    </source>
</evidence>
<dbReference type="GO" id="GO:0046872">
    <property type="term" value="F:metal ion binding"/>
    <property type="evidence" value="ECO:0007669"/>
    <property type="project" value="UniProtKB-KW"/>
</dbReference>
<reference evidence="8" key="1">
    <citation type="journal article" date="2021" name="Open Biol.">
        <title>Shared evolutionary footprints suggest mitochondrial oxidative damage underlies multiple complex I losses in fungi.</title>
        <authorList>
            <person name="Schikora-Tamarit M.A."/>
            <person name="Marcet-Houben M."/>
            <person name="Nosek J."/>
            <person name="Gabaldon T."/>
        </authorList>
    </citation>
    <scope>NUCLEOTIDE SEQUENCE</scope>
    <source>
        <strain evidence="8">NCAIM Y.01608</strain>
    </source>
</reference>
<dbReference type="Pfam" id="PF00884">
    <property type="entry name" value="Sulfatase"/>
    <property type="match status" value="1"/>
</dbReference>
<dbReference type="Gene3D" id="3.30.1120.10">
    <property type="match status" value="1"/>
</dbReference>
<evidence type="ECO:0000259" key="7">
    <source>
        <dbReference type="Pfam" id="PF00884"/>
    </source>
</evidence>
<evidence type="ECO:0000256" key="1">
    <source>
        <dbReference type="ARBA" id="ARBA00001913"/>
    </source>
</evidence>
<keyword evidence="9" id="KW-1185">Reference proteome</keyword>
<evidence type="ECO:0000313" key="9">
    <source>
        <dbReference type="Proteomes" id="UP000788993"/>
    </source>
</evidence>
<dbReference type="EMBL" id="JAEUBD010000382">
    <property type="protein sequence ID" value="KAH3675408.1"/>
    <property type="molecule type" value="Genomic_DNA"/>
</dbReference>
<organism evidence="8 9">
    <name type="scientific">Ogataea polymorpha</name>
    <dbReference type="NCBI Taxonomy" id="460523"/>
    <lineage>
        <taxon>Eukaryota</taxon>
        <taxon>Fungi</taxon>
        <taxon>Dikarya</taxon>
        <taxon>Ascomycota</taxon>
        <taxon>Saccharomycotina</taxon>
        <taxon>Pichiomycetes</taxon>
        <taxon>Pichiales</taxon>
        <taxon>Pichiaceae</taxon>
        <taxon>Ogataea</taxon>
    </lineage>
</organism>